<accession>A0AC34F7W3</accession>
<proteinExistence type="predicted"/>
<dbReference type="Proteomes" id="UP000887579">
    <property type="component" value="Unplaced"/>
</dbReference>
<evidence type="ECO:0000313" key="2">
    <source>
        <dbReference type="WBParaSite" id="ES5_v2.g13160.t1"/>
    </source>
</evidence>
<evidence type="ECO:0000313" key="1">
    <source>
        <dbReference type="Proteomes" id="UP000887579"/>
    </source>
</evidence>
<organism evidence="1 2">
    <name type="scientific">Panagrolaimus sp. ES5</name>
    <dbReference type="NCBI Taxonomy" id="591445"/>
    <lineage>
        <taxon>Eukaryota</taxon>
        <taxon>Metazoa</taxon>
        <taxon>Ecdysozoa</taxon>
        <taxon>Nematoda</taxon>
        <taxon>Chromadorea</taxon>
        <taxon>Rhabditida</taxon>
        <taxon>Tylenchina</taxon>
        <taxon>Panagrolaimomorpha</taxon>
        <taxon>Panagrolaimoidea</taxon>
        <taxon>Panagrolaimidae</taxon>
        <taxon>Panagrolaimus</taxon>
    </lineage>
</organism>
<sequence>MVVVAIVKDLNTSTMPYFGGILGFEFIDKEKVFNENFKPAVLKYCTILEKHASKSTINGFLFDSGITYADIYVSHMIQALNSVHPELMSLFQNLLFLSQRVFALPQLQNYILTRPQNQDAIFELIKKEFNPRKKEKYLTDASEHCN</sequence>
<protein>
    <submittedName>
        <fullName evidence="2">GST C-terminal domain-containing protein</fullName>
    </submittedName>
</protein>
<name>A0AC34F7W3_9BILA</name>
<dbReference type="WBParaSite" id="ES5_v2.g13160.t1">
    <property type="protein sequence ID" value="ES5_v2.g13160.t1"/>
    <property type="gene ID" value="ES5_v2.g13160"/>
</dbReference>
<reference evidence="2" key="1">
    <citation type="submission" date="2022-11" db="UniProtKB">
        <authorList>
            <consortium name="WormBaseParasite"/>
        </authorList>
    </citation>
    <scope>IDENTIFICATION</scope>
</reference>